<dbReference type="EMBL" id="JAIVGD010000001">
    <property type="protein sequence ID" value="KAH0781719.1"/>
    <property type="molecule type" value="Genomic_DNA"/>
</dbReference>
<keyword evidence="2" id="KW-1185">Reference proteome</keyword>
<gene>
    <name evidence="1" type="ORF">KY290_001317</name>
</gene>
<evidence type="ECO:0000313" key="1">
    <source>
        <dbReference type="EMBL" id="KAH0781719.1"/>
    </source>
</evidence>
<protein>
    <submittedName>
        <fullName evidence="1">Uncharacterized protein</fullName>
    </submittedName>
</protein>
<comment type="caution">
    <text evidence="1">The sequence shown here is derived from an EMBL/GenBank/DDBJ whole genome shotgun (WGS) entry which is preliminary data.</text>
</comment>
<sequence>MAPPKNCWPTDCDVLYDQAKGELILDPSKPIPPHLGPKYLHFESRVIAHIIGTTLLPRAGSHSTLTQHDPLFVYCLVSCIKVHIYSFTLSAMMDVISDPLAFRLGCFVLCYNSRAFQSMDFIHSGSSWILKVNSEDLGDKHEKGKTSSSTSVSTAKLNAALENMDAMQAKLDVVSISVSQVVDFMTKLATMGGQVDSLKDLLLVAHYKIYNVKDVSKEIGADVARICLRLDQIVKEAIKIATKVQPVSKAISTSLSSKFEEMSTAIVNTLTYFLRPR</sequence>
<organism evidence="1 2">
    <name type="scientific">Solanum tuberosum</name>
    <name type="common">Potato</name>
    <dbReference type="NCBI Taxonomy" id="4113"/>
    <lineage>
        <taxon>Eukaryota</taxon>
        <taxon>Viridiplantae</taxon>
        <taxon>Streptophyta</taxon>
        <taxon>Embryophyta</taxon>
        <taxon>Tracheophyta</taxon>
        <taxon>Spermatophyta</taxon>
        <taxon>Magnoliopsida</taxon>
        <taxon>eudicotyledons</taxon>
        <taxon>Gunneridae</taxon>
        <taxon>Pentapetalae</taxon>
        <taxon>asterids</taxon>
        <taxon>lamiids</taxon>
        <taxon>Solanales</taxon>
        <taxon>Solanaceae</taxon>
        <taxon>Solanoideae</taxon>
        <taxon>Solaneae</taxon>
        <taxon>Solanum</taxon>
    </lineage>
</organism>
<name>A0ABQ7WLV9_SOLTU</name>
<accession>A0ABQ7WLV9</accession>
<proteinExistence type="predicted"/>
<dbReference type="Proteomes" id="UP000826656">
    <property type="component" value="Unassembled WGS sequence"/>
</dbReference>
<reference evidence="1 2" key="1">
    <citation type="journal article" date="2021" name="bioRxiv">
        <title>Chromosome-scale and haplotype-resolved genome assembly of a tetraploid potato cultivar.</title>
        <authorList>
            <person name="Sun H."/>
            <person name="Jiao W.-B."/>
            <person name="Krause K."/>
            <person name="Campoy J.A."/>
            <person name="Goel M."/>
            <person name="Folz-Donahue K."/>
            <person name="Kukat C."/>
            <person name="Huettel B."/>
            <person name="Schneeberger K."/>
        </authorList>
    </citation>
    <scope>NUCLEOTIDE SEQUENCE [LARGE SCALE GENOMIC DNA]</scope>
    <source>
        <strain evidence="1">SolTubOtavaFocal</strain>
        <tissue evidence="1">Leaves</tissue>
    </source>
</reference>
<evidence type="ECO:0000313" key="2">
    <source>
        <dbReference type="Proteomes" id="UP000826656"/>
    </source>
</evidence>